<dbReference type="PANTHER" id="PTHR43656:SF5">
    <property type="entry name" value="NADH:FLAVIN OXIDOREDUCTASE_NADH OXIDASE N-TERMINAL DOMAIN-CONTAINING PROTEIN"/>
    <property type="match status" value="1"/>
</dbReference>
<dbReference type="InterPro" id="IPR013785">
    <property type="entry name" value="Aldolase_TIM"/>
</dbReference>
<dbReference type="InterPro" id="IPR001155">
    <property type="entry name" value="OxRdtase_FMN_N"/>
</dbReference>
<keyword evidence="3" id="KW-0288">FMN</keyword>
<protein>
    <submittedName>
        <fullName evidence="6">Oxidoreductase</fullName>
    </submittedName>
</protein>
<keyword evidence="7" id="KW-1185">Reference proteome</keyword>
<evidence type="ECO:0000313" key="7">
    <source>
        <dbReference type="Proteomes" id="UP000266234"/>
    </source>
</evidence>
<dbReference type="Proteomes" id="UP000266234">
    <property type="component" value="Unassembled WGS sequence"/>
</dbReference>
<evidence type="ECO:0000256" key="2">
    <source>
        <dbReference type="ARBA" id="ARBA00022630"/>
    </source>
</evidence>
<keyword evidence="2" id="KW-0285">Flavoprotein</keyword>
<comment type="caution">
    <text evidence="6">The sequence shown here is derived from an EMBL/GenBank/DDBJ whole genome shotgun (WGS) entry which is preliminary data.</text>
</comment>
<accession>A0A395T6L8</accession>
<dbReference type="GO" id="GO:0016491">
    <property type="term" value="F:oxidoreductase activity"/>
    <property type="evidence" value="ECO:0007669"/>
    <property type="project" value="UniProtKB-KW"/>
</dbReference>
<dbReference type="Pfam" id="PF00724">
    <property type="entry name" value="Oxidored_FMN"/>
    <property type="match status" value="1"/>
</dbReference>
<feature type="domain" description="NADH:flavin oxidoreductase/NADH oxidase N-terminal" evidence="5">
    <location>
        <begin position="16"/>
        <end position="304"/>
    </location>
</feature>
<dbReference type="STRING" id="694270.A0A395T6L8"/>
<dbReference type="InterPro" id="IPR051799">
    <property type="entry name" value="NADH_flavin_oxidoreductase"/>
</dbReference>
<evidence type="ECO:0000256" key="1">
    <source>
        <dbReference type="ARBA" id="ARBA00005979"/>
    </source>
</evidence>
<gene>
    <name evidence="6" type="ORF">FLONG3_1830</name>
</gene>
<organism evidence="6 7">
    <name type="scientific">Fusarium longipes</name>
    <dbReference type="NCBI Taxonomy" id="694270"/>
    <lineage>
        <taxon>Eukaryota</taxon>
        <taxon>Fungi</taxon>
        <taxon>Dikarya</taxon>
        <taxon>Ascomycota</taxon>
        <taxon>Pezizomycotina</taxon>
        <taxon>Sordariomycetes</taxon>
        <taxon>Hypocreomycetidae</taxon>
        <taxon>Hypocreales</taxon>
        <taxon>Nectriaceae</taxon>
        <taxon>Fusarium</taxon>
    </lineage>
</organism>
<dbReference type="SUPFAM" id="SSF51395">
    <property type="entry name" value="FMN-linked oxidoreductases"/>
    <property type="match status" value="1"/>
</dbReference>
<proteinExistence type="inferred from homology"/>
<evidence type="ECO:0000259" key="5">
    <source>
        <dbReference type="Pfam" id="PF00724"/>
    </source>
</evidence>
<evidence type="ECO:0000256" key="4">
    <source>
        <dbReference type="ARBA" id="ARBA00023002"/>
    </source>
</evidence>
<dbReference type="PANTHER" id="PTHR43656">
    <property type="entry name" value="BINDING OXIDOREDUCTASE, PUTATIVE (AFU_ORTHOLOGUE AFUA_2G08260)-RELATED"/>
    <property type="match status" value="1"/>
</dbReference>
<sequence length="452" mass="50152">MAPRRFQAEQTDASSLAQPLKFEFSGQTAKNRLMKAAMTERLSTWDPKILEKRGIPTPELINVYRRWGEGDYGVILTGNVMVEYDHLEAAGNPIVPRDAPTSGERFEAFKELATVSKKHGSLIIAQVSHPGRQVAQDIQKHPISASDVQLEGEVMGMHFAKPKPMDEQDFKNVIEGFAHAAEFLYKAGYNGIELHGAHGYLLAQFLSPTTNKRTDKYGGSIENRARIIFEIADAIRARVPDKSFSLSIKVNSVEFQEGGFSTEDCKVLCRELEAHGFDFVELSGGTYQSLAFAHRRESTKKREAFFLEFAETIIPELKKTKAYVTGGLRTVPAMVEALKTVHGIGLARPTTNEFDLPAKLLKGDANAAIDTLLDEQNFGITNVAAGTQIRLVGKDKQPLDLSREDHKKVFEESMQKWGEAMSNNEDESKYGYVDVEGIKLEPFGTAYATAEA</sequence>
<dbReference type="CDD" id="cd04733">
    <property type="entry name" value="OYE_like_2_FMN"/>
    <property type="match status" value="1"/>
</dbReference>
<reference evidence="6 7" key="1">
    <citation type="journal article" date="2018" name="PLoS Pathog.">
        <title>Evolution of structural diversity of trichothecenes, a family of toxins produced by plant pathogenic and entomopathogenic fungi.</title>
        <authorList>
            <person name="Proctor R.H."/>
            <person name="McCormick S.P."/>
            <person name="Kim H.S."/>
            <person name="Cardoza R.E."/>
            <person name="Stanley A.M."/>
            <person name="Lindo L."/>
            <person name="Kelly A."/>
            <person name="Brown D.W."/>
            <person name="Lee T."/>
            <person name="Vaughan M.M."/>
            <person name="Alexander N.J."/>
            <person name="Busman M."/>
            <person name="Gutierrez S."/>
        </authorList>
    </citation>
    <scope>NUCLEOTIDE SEQUENCE [LARGE SCALE GENOMIC DNA]</scope>
    <source>
        <strain evidence="6 7">NRRL 20695</strain>
    </source>
</reference>
<comment type="similarity">
    <text evidence="1">Belongs to the NADH:flavin oxidoreductase/NADH oxidase family.</text>
</comment>
<dbReference type="EMBL" id="PXOG01000037">
    <property type="protein sequence ID" value="RGP80059.1"/>
    <property type="molecule type" value="Genomic_DNA"/>
</dbReference>
<evidence type="ECO:0000256" key="3">
    <source>
        <dbReference type="ARBA" id="ARBA00022643"/>
    </source>
</evidence>
<dbReference type="OrthoDB" id="1663137at2759"/>
<dbReference type="AlphaFoldDB" id="A0A395T6L8"/>
<name>A0A395T6L8_9HYPO</name>
<dbReference type="Gene3D" id="3.20.20.70">
    <property type="entry name" value="Aldolase class I"/>
    <property type="match status" value="1"/>
</dbReference>
<dbReference type="GO" id="GO:0010181">
    <property type="term" value="F:FMN binding"/>
    <property type="evidence" value="ECO:0007669"/>
    <property type="project" value="InterPro"/>
</dbReference>
<evidence type="ECO:0000313" key="6">
    <source>
        <dbReference type="EMBL" id="RGP80059.1"/>
    </source>
</evidence>
<keyword evidence="4" id="KW-0560">Oxidoreductase</keyword>